<dbReference type="AlphaFoldDB" id="A0AAV1I323"/>
<evidence type="ECO:0000256" key="4">
    <source>
        <dbReference type="ARBA" id="ARBA00022989"/>
    </source>
</evidence>
<evidence type="ECO:0000256" key="9">
    <source>
        <dbReference type="ARBA" id="ARBA00063640"/>
    </source>
</evidence>
<keyword evidence="5" id="KW-0496">Mitochondrion</keyword>
<dbReference type="GO" id="GO:0001405">
    <property type="term" value="C:PAM complex, Tim23 associated import motor"/>
    <property type="evidence" value="ECO:0007669"/>
    <property type="project" value="TreeGrafter"/>
</dbReference>
<dbReference type="FunFam" id="1.10.287.110:FF:000001">
    <property type="entry name" value="Import inner membrane translocase subunit tim14"/>
    <property type="match status" value="1"/>
</dbReference>
<dbReference type="Gene3D" id="1.10.287.110">
    <property type="entry name" value="DnaJ domain"/>
    <property type="match status" value="1"/>
</dbReference>
<evidence type="ECO:0000256" key="7">
    <source>
        <dbReference type="ARBA" id="ARBA00038105"/>
    </source>
</evidence>
<evidence type="ECO:0000256" key="5">
    <source>
        <dbReference type="ARBA" id="ARBA00023128"/>
    </source>
</evidence>
<organism evidence="10 11">
    <name type="scientific">Coccomyxa viridis</name>
    <dbReference type="NCBI Taxonomy" id="1274662"/>
    <lineage>
        <taxon>Eukaryota</taxon>
        <taxon>Viridiplantae</taxon>
        <taxon>Chlorophyta</taxon>
        <taxon>core chlorophytes</taxon>
        <taxon>Trebouxiophyceae</taxon>
        <taxon>Trebouxiophyceae incertae sedis</taxon>
        <taxon>Coccomyxaceae</taxon>
        <taxon>Coccomyxa</taxon>
    </lineage>
</organism>
<keyword evidence="6" id="KW-0472">Membrane</keyword>
<gene>
    <name evidence="10" type="ORF">CVIRNUC_003955</name>
</gene>
<dbReference type="InterPro" id="IPR001623">
    <property type="entry name" value="DnaJ_domain"/>
</dbReference>
<comment type="caution">
    <text evidence="10">The sequence shown here is derived from an EMBL/GenBank/DDBJ whole genome shotgun (WGS) entry which is preliminary data.</text>
</comment>
<name>A0AAV1I323_9CHLO</name>
<dbReference type="SUPFAM" id="SSF46565">
    <property type="entry name" value="Chaperone J-domain"/>
    <property type="match status" value="1"/>
</dbReference>
<dbReference type="EMBL" id="CAUYUE010000005">
    <property type="protein sequence ID" value="CAK0772365.1"/>
    <property type="molecule type" value="Genomic_DNA"/>
</dbReference>
<proteinExistence type="inferred from homology"/>
<dbReference type="InterPro" id="IPR036869">
    <property type="entry name" value="J_dom_sf"/>
</dbReference>
<keyword evidence="11" id="KW-1185">Reference proteome</keyword>
<dbReference type="GO" id="GO:0030150">
    <property type="term" value="P:protein import into mitochondrial matrix"/>
    <property type="evidence" value="ECO:0007669"/>
    <property type="project" value="TreeGrafter"/>
</dbReference>
<comment type="function">
    <text evidence="8">Component of the PAM complex, a complex required for the translocation of transit peptide-containing proteins from the inner membrane into the mitochondrial matrix in an ATP-dependent manner.</text>
</comment>
<sequence length="109" mass="11938">MTSAVVAGVAVGAAAYAGKAAIELFTKFRNAPPRLRQFYKGGFLPEMTKREASQILGMRESAGEDRVREAHLRIMKANHPDLGGSSYIAEKVNEAKDMLLGKRSRTSHF</sequence>
<accession>A0AAV1I323</accession>
<comment type="similarity">
    <text evidence="7">Belongs to the TIM14 family.</text>
</comment>
<evidence type="ECO:0008006" key="12">
    <source>
        <dbReference type="Google" id="ProtNLM"/>
    </source>
</evidence>
<dbReference type="PANTHER" id="PTHR12763">
    <property type="match status" value="1"/>
</dbReference>
<dbReference type="Proteomes" id="UP001314263">
    <property type="component" value="Unassembled WGS sequence"/>
</dbReference>
<evidence type="ECO:0000256" key="2">
    <source>
        <dbReference type="ARBA" id="ARBA00022692"/>
    </source>
</evidence>
<keyword evidence="4" id="KW-1133">Transmembrane helix</keyword>
<evidence type="ECO:0000256" key="3">
    <source>
        <dbReference type="ARBA" id="ARBA00022792"/>
    </source>
</evidence>
<dbReference type="CDD" id="cd06257">
    <property type="entry name" value="DnaJ"/>
    <property type="match status" value="1"/>
</dbReference>
<dbReference type="PANTHER" id="PTHR12763:SF28">
    <property type="entry name" value="GEO10507P1-RELATED"/>
    <property type="match status" value="1"/>
</dbReference>
<evidence type="ECO:0000313" key="11">
    <source>
        <dbReference type="Proteomes" id="UP001314263"/>
    </source>
</evidence>
<dbReference type="GO" id="GO:0001671">
    <property type="term" value="F:ATPase activator activity"/>
    <property type="evidence" value="ECO:0007669"/>
    <property type="project" value="TreeGrafter"/>
</dbReference>
<evidence type="ECO:0000256" key="8">
    <source>
        <dbReference type="ARBA" id="ARBA00059031"/>
    </source>
</evidence>
<evidence type="ECO:0000313" key="10">
    <source>
        <dbReference type="EMBL" id="CAK0772365.1"/>
    </source>
</evidence>
<reference evidence="10 11" key="1">
    <citation type="submission" date="2023-10" db="EMBL/GenBank/DDBJ databases">
        <authorList>
            <person name="Maclean D."/>
            <person name="Macfadyen A."/>
        </authorList>
    </citation>
    <scope>NUCLEOTIDE SEQUENCE [LARGE SCALE GENOMIC DNA]</scope>
</reference>
<keyword evidence="3" id="KW-0999">Mitochondrion inner membrane</keyword>
<comment type="subunit">
    <text evidence="9">Probable component of the PAM complex at least composed of a mitochondrial HSP70 protein, TIMM44 and TIMM14. The complex interacts with the TIMM23 component of the TIM17:23 complex.</text>
</comment>
<evidence type="ECO:0000256" key="1">
    <source>
        <dbReference type="ARBA" id="ARBA00004434"/>
    </source>
</evidence>
<keyword evidence="2" id="KW-0812">Transmembrane</keyword>
<comment type="subcellular location">
    <subcellularLocation>
        <location evidence="1">Mitochondrion inner membrane</location>
        <topology evidence="1">Single-pass membrane protein</topology>
    </subcellularLocation>
</comment>
<protein>
    <recommendedName>
        <fullName evidence="12">Mitochondrial import inner membrane translocase subunit TIM14</fullName>
    </recommendedName>
</protein>
<evidence type="ECO:0000256" key="6">
    <source>
        <dbReference type="ARBA" id="ARBA00023136"/>
    </source>
</evidence>